<evidence type="ECO:0000313" key="3">
    <source>
        <dbReference type="Proteomes" id="UP000266841"/>
    </source>
</evidence>
<gene>
    <name evidence="2" type="ORF">THAOC_34130</name>
</gene>
<evidence type="ECO:0000256" key="1">
    <source>
        <dbReference type="ARBA" id="ARBA00022729"/>
    </source>
</evidence>
<feature type="non-terminal residue" evidence="2">
    <location>
        <position position="1"/>
    </location>
</feature>
<dbReference type="OrthoDB" id="188207at2759"/>
<sequence>DTPVGRHTSLFGAEKHGLMKPSCWRQTQLKGYVWIKRHNLRGYDCCWRSLDYSYIDNANGWRTTSGSAHVFVRSGEEWTHQAKLLAPDVSASGYFGDCVAIYEDAIVIGAYKDDDNGYNSGSAHVFAGTKGDDDNRDSQHT</sequence>
<dbReference type="EMBL" id="AGNL01047270">
    <property type="protein sequence ID" value="EJK47171.1"/>
    <property type="molecule type" value="Genomic_DNA"/>
</dbReference>
<keyword evidence="3" id="KW-1185">Reference proteome</keyword>
<dbReference type="PANTHER" id="PTHR36220:SF1">
    <property type="entry name" value="GAMMA TUBULIN COMPLEX COMPONENT C-TERMINAL DOMAIN-CONTAINING PROTEIN"/>
    <property type="match status" value="1"/>
</dbReference>
<dbReference type="AlphaFoldDB" id="K0RDR2"/>
<dbReference type="Gene3D" id="2.130.10.130">
    <property type="entry name" value="Integrin alpha, N-terminal"/>
    <property type="match status" value="1"/>
</dbReference>
<comment type="caution">
    <text evidence="2">The sequence shown here is derived from an EMBL/GenBank/DDBJ whole genome shotgun (WGS) entry which is preliminary data.</text>
</comment>
<proteinExistence type="predicted"/>
<dbReference type="Proteomes" id="UP000266841">
    <property type="component" value="Unassembled WGS sequence"/>
</dbReference>
<name>K0RDR2_THAOC</name>
<reference evidence="2 3" key="1">
    <citation type="journal article" date="2012" name="Genome Biol.">
        <title>Genome and low-iron response of an oceanic diatom adapted to chronic iron limitation.</title>
        <authorList>
            <person name="Lommer M."/>
            <person name="Specht M."/>
            <person name="Roy A.S."/>
            <person name="Kraemer L."/>
            <person name="Andreson R."/>
            <person name="Gutowska M.A."/>
            <person name="Wolf J."/>
            <person name="Bergner S.V."/>
            <person name="Schilhabel M.B."/>
            <person name="Klostermeier U.C."/>
            <person name="Beiko R.G."/>
            <person name="Rosenstiel P."/>
            <person name="Hippler M."/>
            <person name="Laroche J."/>
        </authorList>
    </citation>
    <scope>NUCLEOTIDE SEQUENCE [LARGE SCALE GENOMIC DNA]</scope>
    <source>
        <strain evidence="2 3">CCMP1005</strain>
    </source>
</reference>
<dbReference type="InterPro" id="IPR013517">
    <property type="entry name" value="FG-GAP"/>
</dbReference>
<dbReference type="InterPro" id="IPR028994">
    <property type="entry name" value="Integrin_alpha_N"/>
</dbReference>
<dbReference type="Pfam" id="PF14312">
    <property type="entry name" value="FG-GAP_2"/>
    <property type="match status" value="1"/>
</dbReference>
<protein>
    <submittedName>
        <fullName evidence="2">Uncharacterized protein</fullName>
    </submittedName>
</protein>
<organism evidence="2 3">
    <name type="scientific">Thalassiosira oceanica</name>
    <name type="common">Marine diatom</name>
    <dbReference type="NCBI Taxonomy" id="159749"/>
    <lineage>
        <taxon>Eukaryota</taxon>
        <taxon>Sar</taxon>
        <taxon>Stramenopiles</taxon>
        <taxon>Ochrophyta</taxon>
        <taxon>Bacillariophyta</taxon>
        <taxon>Coscinodiscophyceae</taxon>
        <taxon>Thalassiosirophycidae</taxon>
        <taxon>Thalassiosirales</taxon>
        <taxon>Thalassiosiraceae</taxon>
        <taxon>Thalassiosira</taxon>
    </lineage>
</organism>
<evidence type="ECO:0000313" key="2">
    <source>
        <dbReference type="EMBL" id="EJK47171.1"/>
    </source>
</evidence>
<accession>K0RDR2</accession>
<keyword evidence="1" id="KW-0732">Signal</keyword>
<dbReference type="PANTHER" id="PTHR36220">
    <property type="entry name" value="UNNAMED PRODUCT"/>
    <property type="match status" value="1"/>
</dbReference>